<name>A0A9P7K7L5_9AGAR</name>
<reference evidence="1" key="1">
    <citation type="submission" date="2021-02" db="EMBL/GenBank/DDBJ databases">
        <authorList>
            <person name="Nieuwenhuis M."/>
            <person name="Van De Peppel L.J.J."/>
        </authorList>
    </citation>
    <scope>NUCLEOTIDE SEQUENCE</scope>
    <source>
        <strain evidence="1">D49</strain>
    </source>
</reference>
<dbReference type="AlphaFoldDB" id="A0A9P7K7L5"/>
<feature type="non-terminal residue" evidence="1">
    <location>
        <position position="1"/>
    </location>
</feature>
<accession>A0A9P7K7L5</accession>
<protein>
    <submittedName>
        <fullName evidence="1">Uncharacterized protein</fullName>
    </submittedName>
</protein>
<dbReference type="EMBL" id="JABCKI010004749">
    <property type="protein sequence ID" value="KAG5640123.1"/>
    <property type="molecule type" value="Genomic_DNA"/>
</dbReference>
<comment type="caution">
    <text evidence="1">The sequence shown here is derived from an EMBL/GenBank/DDBJ whole genome shotgun (WGS) entry which is preliminary data.</text>
</comment>
<proteinExistence type="predicted"/>
<organism evidence="1 2">
    <name type="scientific">Sphagnurus paluster</name>
    <dbReference type="NCBI Taxonomy" id="117069"/>
    <lineage>
        <taxon>Eukaryota</taxon>
        <taxon>Fungi</taxon>
        <taxon>Dikarya</taxon>
        <taxon>Basidiomycota</taxon>
        <taxon>Agaricomycotina</taxon>
        <taxon>Agaricomycetes</taxon>
        <taxon>Agaricomycetidae</taxon>
        <taxon>Agaricales</taxon>
        <taxon>Tricholomatineae</taxon>
        <taxon>Lyophyllaceae</taxon>
        <taxon>Sphagnurus</taxon>
    </lineage>
</organism>
<sequence>VGTIMRYLLDELMSYKEDFSDILMSHRTKERHDTFMGIPDPSSTVRQADLQILEANIITKLEGLIPQTLSKTIHTFYFTVN</sequence>
<gene>
    <name evidence="1" type="ORF">H0H81_012550</name>
</gene>
<keyword evidence="2" id="KW-1185">Reference proteome</keyword>
<dbReference type="Proteomes" id="UP000717328">
    <property type="component" value="Unassembled WGS sequence"/>
</dbReference>
<evidence type="ECO:0000313" key="1">
    <source>
        <dbReference type="EMBL" id="KAG5640123.1"/>
    </source>
</evidence>
<reference evidence="1" key="2">
    <citation type="submission" date="2021-10" db="EMBL/GenBank/DDBJ databases">
        <title>Phylogenomics reveals ancestral predisposition of the termite-cultivated fungus Termitomyces towards a domesticated lifestyle.</title>
        <authorList>
            <person name="Auxier B."/>
            <person name="Grum-Grzhimaylo A."/>
            <person name="Cardenas M.E."/>
            <person name="Lodge J.D."/>
            <person name="Laessoe T."/>
            <person name="Pedersen O."/>
            <person name="Smith M.E."/>
            <person name="Kuyper T.W."/>
            <person name="Franco-Molano E.A."/>
            <person name="Baroni T.J."/>
            <person name="Aanen D.K."/>
        </authorList>
    </citation>
    <scope>NUCLEOTIDE SEQUENCE</scope>
    <source>
        <strain evidence="1">D49</strain>
    </source>
</reference>
<evidence type="ECO:0000313" key="2">
    <source>
        <dbReference type="Proteomes" id="UP000717328"/>
    </source>
</evidence>